<evidence type="ECO:0000313" key="2">
    <source>
        <dbReference type="EMBL" id="SBT58522.1"/>
    </source>
</evidence>
<proteinExistence type="predicted"/>
<keyword evidence="1" id="KW-1133">Transmembrane helix</keyword>
<accession>A0A1A9APB7</accession>
<evidence type="ECO:0000313" key="3">
    <source>
        <dbReference type="Proteomes" id="UP000078555"/>
    </source>
</evidence>
<organism evidence="2 3">
    <name type="scientific">Plasmodium ovale wallikeri</name>
    <dbReference type="NCBI Taxonomy" id="864142"/>
    <lineage>
        <taxon>Eukaryota</taxon>
        <taxon>Sar</taxon>
        <taxon>Alveolata</taxon>
        <taxon>Apicomplexa</taxon>
        <taxon>Aconoidasida</taxon>
        <taxon>Haemosporida</taxon>
        <taxon>Plasmodiidae</taxon>
        <taxon>Plasmodium</taxon>
        <taxon>Plasmodium (Plasmodium)</taxon>
    </lineage>
</organism>
<keyword evidence="1" id="KW-0472">Membrane</keyword>
<dbReference type="Proteomes" id="UP000078555">
    <property type="component" value="Unassembled WGS sequence"/>
</dbReference>
<dbReference type="EMBL" id="FLRD01001914">
    <property type="protein sequence ID" value="SBT58522.1"/>
    <property type="molecule type" value="Genomic_DNA"/>
</dbReference>
<name>A0A1A9APB7_PLAOA</name>
<keyword evidence="1" id="KW-0812">Transmembrane</keyword>
<protein>
    <submittedName>
        <fullName evidence="2">PIR Superfamily Protein</fullName>
    </submittedName>
</protein>
<gene>
    <name evidence="2" type="ORF">POVWA1_088280</name>
</gene>
<evidence type="ECO:0000256" key="1">
    <source>
        <dbReference type="SAM" id="Phobius"/>
    </source>
</evidence>
<feature type="transmembrane region" description="Helical" evidence="1">
    <location>
        <begin position="258"/>
        <end position="280"/>
    </location>
</feature>
<sequence>MTKEIDIQKLQPYEFYNALKDDNNLERWHSQLNQIYYQISSSQEYLKDLGAKLVRNYTEVFNKFTDMSTTNRCRYLNYWLDLEIKNHKFRRNIDTFYSQMDILIEGLWTKLHETYYSCARDKCNLDKDLLEMKKKELHDFCANRDIIVMSKKQYSPETLNAWFSKMYKKYFDEDNCEKYKNIAYIYSEDESPLRIDDKCTLYNSHATFPYFGYGRTVTFFEHRIGSIKNCKKKKEVSDEEATSLYIGISGDHAPSSSAWVNISTFGLILVCILFFFFILYKSFKILDNKKYNEEKYNSKIKG</sequence>
<keyword evidence="3" id="KW-1185">Reference proteome</keyword>
<reference evidence="3" key="1">
    <citation type="submission" date="2016-05" db="EMBL/GenBank/DDBJ databases">
        <authorList>
            <person name="Naeem Raeece"/>
        </authorList>
    </citation>
    <scope>NUCLEOTIDE SEQUENCE [LARGE SCALE GENOMIC DNA]</scope>
</reference>
<dbReference type="AlphaFoldDB" id="A0A1A9APB7"/>